<dbReference type="SMART" id="SM00860">
    <property type="entry name" value="SMI1_KNR4"/>
    <property type="match status" value="1"/>
</dbReference>
<dbReference type="STRING" id="355243.SAMN03080615_02525"/>
<evidence type="ECO:0000313" key="2">
    <source>
        <dbReference type="EMBL" id="SEQ73268.1"/>
    </source>
</evidence>
<dbReference type="Pfam" id="PF09346">
    <property type="entry name" value="SMI1_KNR4"/>
    <property type="match status" value="1"/>
</dbReference>
<accession>A0A1H9IFH2</accession>
<keyword evidence="3" id="KW-1185">Reference proteome</keyword>
<dbReference type="EMBL" id="FOGB01000007">
    <property type="protein sequence ID" value="SEQ73268.1"/>
    <property type="molecule type" value="Genomic_DNA"/>
</dbReference>
<dbReference type="OrthoDB" id="2875031at2"/>
<evidence type="ECO:0000259" key="1">
    <source>
        <dbReference type="SMART" id="SM00860"/>
    </source>
</evidence>
<dbReference type="AlphaFoldDB" id="A0A1H9IFH2"/>
<sequence>MEYSEIIDNWKTFANAVKAIGGDIQAFTIEEPATEKEIAALEEKLGFPLPKSLKEVLLNFSRKVEYRWFLPDKFELEGELSEIFSGDRHWSLDWLYDFNESKNGWVEECFPNKEDPYDVVWHNKLAFHEVGNGDYLAIDLSSPEAEPVVYLSHDDGDGHGVELAKNFKDFVFESSLVGCVGGEDWQQLPFIENGKKHINGNCANAIRLREVLGIKA</sequence>
<dbReference type="RefSeq" id="WP_091358707.1">
    <property type="nucleotide sequence ID" value="NZ_AP025284.1"/>
</dbReference>
<dbReference type="InterPro" id="IPR018958">
    <property type="entry name" value="Knr4/Smi1-like_dom"/>
</dbReference>
<dbReference type="Proteomes" id="UP000198749">
    <property type="component" value="Unassembled WGS sequence"/>
</dbReference>
<name>A0A1H9IFH2_9GAMM</name>
<gene>
    <name evidence="2" type="ORF">SAMN03080615_02525</name>
</gene>
<feature type="domain" description="Knr4/Smi1-like" evidence="1">
    <location>
        <begin position="32"/>
        <end position="173"/>
    </location>
</feature>
<protein>
    <submittedName>
        <fullName evidence="2">SMI1 / KNR4 family (SUKH-1)</fullName>
    </submittedName>
</protein>
<reference evidence="3" key="1">
    <citation type="submission" date="2016-10" db="EMBL/GenBank/DDBJ databases">
        <authorList>
            <person name="Varghese N."/>
            <person name="Submissions S."/>
        </authorList>
    </citation>
    <scope>NUCLEOTIDE SEQUENCE [LARGE SCALE GENOMIC DNA]</scope>
    <source>
        <strain evidence="3">DSM 18887</strain>
    </source>
</reference>
<dbReference type="SUPFAM" id="SSF160631">
    <property type="entry name" value="SMI1/KNR4-like"/>
    <property type="match status" value="1"/>
</dbReference>
<proteinExistence type="predicted"/>
<dbReference type="InterPro" id="IPR037883">
    <property type="entry name" value="Knr4/Smi1-like_sf"/>
</dbReference>
<organism evidence="2 3">
    <name type="scientific">Amphritea atlantica</name>
    <dbReference type="NCBI Taxonomy" id="355243"/>
    <lineage>
        <taxon>Bacteria</taxon>
        <taxon>Pseudomonadati</taxon>
        <taxon>Pseudomonadota</taxon>
        <taxon>Gammaproteobacteria</taxon>
        <taxon>Oceanospirillales</taxon>
        <taxon>Oceanospirillaceae</taxon>
        <taxon>Amphritea</taxon>
    </lineage>
</organism>
<dbReference type="Gene3D" id="3.40.1580.10">
    <property type="entry name" value="SMI1/KNR4-like"/>
    <property type="match status" value="1"/>
</dbReference>
<evidence type="ECO:0000313" key="3">
    <source>
        <dbReference type="Proteomes" id="UP000198749"/>
    </source>
</evidence>